<keyword evidence="1" id="KW-1133">Transmembrane helix</keyword>
<dbReference type="Proteomes" id="UP000321408">
    <property type="component" value="Chromosome"/>
</dbReference>
<feature type="transmembrane region" description="Helical" evidence="1">
    <location>
        <begin position="112"/>
        <end position="132"/>
    </location>
</feature>
<dbReference type="AlphaFoldDB" id="A0A5B9D9C7"/>
<accession>A0A5B9D9C7</accession>
<evidence type="ECO:0000313" key="2">
    <source>
        <dbReference type="EMBL" id="QEE15692.1"/>
    </source>
</evidence>
<gene>
    <name evidence="2" type="ORF">DSAG12_01519</name>
</gene>
<keyword evidence="3" id="KW-1185">Reference proteome</keyword>
<reference evidence="2 3" key="2">
    <citation type="journal article" date="2024" name="Int. J. Syst. Evol. Microbiol.">
        <title>Promethearchaeum syntrophicum gen. nov., sp. nov., an anaerobic, obligately syntrophic archaeon, the first isolate of the lineage 'Asgard' archaea, and proposal of the new archaeal phylum Promethearchaeota phyl. nov. and kingdom Promethearchaeati regn. nov.</title>
        <authorList>
            <person name="Imachi H."/>
            <person name="Nobu M.K."/>
            <person name="Kato S."/>
            <person name="Takaki Y."/>
            <person name="Miyazaki M."/>
            <person name="Miyata M."/>
            <person name="Ogawara M."/>
            <person name="Saito Y."/>
            <person name="Sakai S."/>
            <person name="Tahara Y.O."/>
            <person name="Takano Y."/>
            <person name="Tasumi E."/>
            <person name="Uematsu K."/>
            <person name="Yoshimura T."/>
            <person name="Itoh T."/>
            <person name="Ohkuma M."/>
            <person name="Takai K."/>
        </authorList>
    </citation>
    <scope>NUCLEOTIDE SEQUENCE [LARGE SCALE GENOMIC DNA]</scope>
    <source>
        <strain evidence="2 3">MK-D1</strain>
    </source>
</reference>
<keyword evidence="1" id="KW-0812">Transmembrane</keyword>
<feature type="transmembrane region" description="Helical" evidence="1">
    <location>
        <begin position="15"/>
        <end position="36"/>
    </location>
</feature>
<feature type="transmembrane region" description="Helical" evidence="1">
    <location>
        <begin position="226"/>
        <end position="245"/>
    </location>
</feature>
<evidence type="ECO:0000313" key="3">
    <source>
        <dbReference type="Proteomes" id="UP000321408"/>
    </source>
</evidence>
<feature type="transmembrane region" description="Helical" evidence="1">
    <location>
        <begin position="48"/>
        <end position="67"/>
    </location>
</feature>
<sequence length="254" mass="29698">MEMQLSPEIFEISRYILKILGAALSIIYVVIAYIYYQKEKKLSSKYISYYFLCYFFFPGLAILNQVFPQANNVFVGAELFFSILGNIALFYFSLELFSSEDYVKSKRFKTFVAIYVFLGFIGSLILSYIIFAVNEEIVEVESKYFGYIGVFILYILHFVSYIYLFFNMILTAKKLKKIGSIEYSDTKIINFVRRAYALALGCVFMLIMLIFMVIDLQTVEGRTVYNLISWILFTLVISFFFLGFYSSRTDNLEE</sequence>
<evidence type="ECO:0000256" key="1">
    <source>
        <dbReference type="SAM" id="Phobius"/>
    </source>
</evidence>
<dbReference type="RefSeq" id="WP_147662594.1">
    <property type="nucleotide sequence ID" value="NZ_CP042905.2"/>
</dbReference>
<dbReference type="KEGG" id="psyt:DSAG12_01519"/>
<feature type="transmembrane region" description="Helical" evidence="1">
    <location>
        <begin position="144"/>
        <end position="166"/>
    </location>
</feature>
<dbReference type="EMBL" id="CP042905">
    <property type="protein sequence ID" value="QEE15692.1"/>
    <property type="molecule type" value="Genomic_DNA"/>
</dbReference>
<reference evidence="2 3" key="1">
    <citation type="journal article" date="2020" name="Nature">
        <title>Isolation of an archaeon at the prokaryote-eukaryote interface.</title>
        <authorList>
            <person name="Imachi H."/>
            <person name="Nobu M.K."/>
            <person name="Nakahara N."/>
            <person name="Morono Y."/>
            <person name="Ogawara M."/>
            <person name="Takaki Y."/>
            <person name="Takano Y."/>
            <person name="Uematsu K."/>
            <person name="Ikuta T."/>
            <person name="Ito M."/>
            <person name="Matsui Y."/>
            <person name="Miyazaki M."/>
            <person name="Murata K."/>
            <person name="Saito Y."/>
            <person name="Sakai S."/>
            <person name="Song C."/>
            <person name="Tasumi E."/>
            <person name="Yamanaka Y."/>
            <person name="Yamaguchi T."/>
            <person name="Kamagata Y."/>
            <person name="Tamaki H."/>
            <person name="Takai K."/>
        </authorList>
    </citation>
    <scope>NUCLEOTIDE SEQUENCE [LARGE SCALE GENOMIC DNA]</scope>
    <source>
        <strain evidence="2 3">MK-D1</strain>
    </source>
</reference>
<organism evidence="2 3">
    <name type="scientific">Promethearchaeum syntrophicum</name>
    <dbReference type="NCBI Taxonomy" id="2594042"/>
    <lineage>
        <taxon>Archaea</taxon>
        <taxon>Promethearchaeati</taxon>
        <taxon>Promethearchaeota</taxon>
        <taxon>Promethearchaeia</taxon>
        <taxon>Promethearchaeales</taxon>
        <taxon>Promethearchaeaceae</taxon>
        <taxon>Promethearchaeum</taxon>
    </lineage>
</organism>
<proteinExistence type="predicted"/>
<feature type="transmembrane region" description="Helical" evidence="1">
    <location>
        <begin position="195"/>
        <end position="214"/>
    </location>
</feature>
<feature type="transmembrane region" description="Helical" evidence="1">
    <location>
        <begin position="73"/>
        <end position="92"/>
    </location>
</feature>
<protein>
    <submittedName>
        <fullName evidence="2">Uncharacterized protein</fullName>
    </submittedName>
</protein>
<name>A0A5B9D9C7_9ARCH</name>
<dbReference type="GeneID" id="41329513"/>
<keyword evidence="1" id="KW-0472">Membrane</keyword>